<dbReference type="Gene3D" id="2.130.10.10">
    <property type="entry name" value="YVTN repeat-like/Quinoprotein amine dehydrogenase"/>
    <property type="match status" value="1"/>
</dbReference>
<dbReference type="OrthoDB" id="10006285at2759"/>
<sequence>GSNTVAMFRIDPRDPSRLTMVGRPVPSKGEFPISVAINSEGNMVCVLNGGKVNGISCFTAHPIFGLISKPNTSRSLGLKQTTPPSGPPGSASHIIFSADDSRVMASVKGIPPTPGFIASWAITADGSLAAEPVKSTPASGGLLPFSMTLIPGTHGVLSTDPGIGFEIYNFGSGQNQNSKASSSVVTIPGQKATCWSTYSSKSGNFYLIDAGTATITEVHVDGNFKGKIVKQYPQVSGSATIDAEVATIENNNYLYVLAANAASINVLSVNIPGKATTVQNFSFASAAKAAGIKFGM</sequence>
<proteinExistence type="predicted"/>
<organism evidence="1 2">
    <name type="scientific">Galerina marginata (strain CBS 339.88)</name>
    <dbReference type="NCBI Taxonomy" id="685588"/>
    <lineage>
        <taxon>Eukaryota</taxon>
        <taxon>Fungi</taxon>
        <taxon>Dikarya</taxon>
        <taxon>Basidiomycota</taxon>
        <taxon>Agaricomycotina</taxon>
        <taxon>Agaricomycetes</taxon>
        <taxon>Agaricomycetidae</taxon>
        <taxon>Agaricales</taxon>
        <taxon>Agaricineae</taxon>
        <taxon>Strophariaceae</taxon>
        <taxon>Galerina</taxon>
    </lineage>
</organism>
<accession>A0A067SMK5</accession>
<dbReference type="InterPro" id="IPR015943">
    <property type="entry name" value="WD40/YVTN_repeat-like_dom_sf"/>
</dbReference>
<dbReference type="STRING" id="685588.A0A067SMK5"/>
<dbReference type="HOGENOM" id="CLU_037887_0_0_1"/>
<dbReference type="AlphaFoldDB" id="A0A067SMK5"/>
<evidence type="ECO:0008006" key="3">
    <source>
        <dbReference type="Google" id="ProtNLM"/>
    </source>
</evidence>
<evidence type="ECO:0000313" key="2">
    <source>
        <dbReference type="Proteomes" id="UP000027222"/>
    </source>
</evidence>
<protein>
    <recommendedName>
        <fullName evidence="3">3-carboxymuconate cyclase</fullName>
    </recommendedName>
</protein>
<evidence type="ECO:0000313" key="1">
    <source>
        <dbReference type="EMBL" id="KDR72146.1"/>
    </source>
</evidence>
<name>A0A067SMK5_GALM3</name>
<dbReference type="EMBL" id="KL142390">
    <property type="protein sequence ID" value="KDR72146.1"/>
    <property type="molecule type" value="Genomic_DNA"/>
</dbReference>
<dbReference type="Proteomes" id="UP000027222">
    <property type="component" value="Unassembled WGS sequence"/>
</dbReference>
<reference evidence="2" key="1">
    <citation type="journal article" date="2014" name="Proc. Natl. Acad. Sci. U.S.A.">
        <title>Extensive sampling of basidiomycete genomes demonstrates inadequacy of the white-rot/brown-rot paradigm for wood decay fungi.</title>
        <authorList>
            <person name="Riley R."/>
            <person name="Salamov A.A."/>
            <person name="Brown D.W."/>
            <person name="Nagy L.G."/>
            <person name="Floudas D."/>
            <person name="Held B.W."/>
            <person name="Levasseur A."/>
            <person name="Lombard V."/>
            <person name="Morin E."/>
            <person name="Otillar R."/>
            <person name="Lindquist E.A."/>
            <person name="Sun H."/>
            <person name="LaButti K.M."/>
            <person name="Schmutz J."/>
            <person name="Jabbour D."/>
            <person name="Luo H."/>
            <person name="Baker S.E."/>
            <person name="Pisabarro A.G."/>
            <person name="Walton J.D."/>
            <person name="Blanchette R.A."/>
            <person name="Henrissat B."/>
            <person name="Martin F."/>
            <person name="Cullen D."/>
            <person name="Hibbett D.S."/>
            <person name="Grigoriev I.V."/>
        </authorList>
    </citation>
    <scope>NUCLEOTIDE SEQUENCE [LARGE SCALE GENOMIC DNA]</scope>
    <source>
        <strain evidence="2">CBS 339.88</strain>
    </source>
</reference>
<feature type="non-terminal residue" evidence="1">
    <location>
        <position position="1"/>
    </location>
</feature>
<dbReference type="SUPFAM" id="SSF75011">
    <property type="entry name" value="3-carboxy-cis,cis-mucoante lactonizing enzyme"/>
    <property type="match status" value="1"/>
</dbReference>
<keyword evidence="2" id="KW-1185">Reference proteome</keyword>
<gene>
    <name evidence="1" type="ORF">GALMADRAFT_1344401</name>
</gene>